<name>A0A151R651_CAJCA</name>
<proteinExistence type="predicted"/>
<sequence length="73" mass="8040">LCLISFPLSESMSSLTRSPNSVELTTPFSSSFTAKATFISCTRTTLFIFCSAYKGHATIIFVWNAFQSVLSFV</sequence>
<gene>
    <name evidence="1" type="ORF">KK1_040777</name>
</gene>
<evidence type="ECO:0000313" key="1">
    <source>
        <dbReference type="EMBL" id="KYP38007.1"/>
    </source>
</evidence>
<feature type="non-terminal residue" evidence="1">
    <location>
        <position position="1"/>
    </location>
</feature>
<protein>
    <submittedName>
        <fullName evidence="1">Uncharacterized protein</fullName>
    </submittedName>
</protein>
<dbReference type="Proteomes" id="UP000075243">
    <property type="component" value="Unassembled WGS sequence"/>
</dbReference>
<accession>A0A151R651</accession>
<dbReference type="AlphaFoldDB" id="A0A151R651"/>
<keyword evidence="2" id="KW-1185">Reference proteome</keyword>
<reference evidence="1" key="1">
    <citation type="journal article" date="2012" name="Nat. Biotechnol.">
        <title>Draft genome sequence of pigeonpea (Cajanus cajan), an orphan legume crop of resource-poor farmers.</title>
        <authorList>
            <person name="Varshney R.K."/>
            <person name="Chen W."/>
            <person name="Li Y."/>
            <person name="Bharti A.K."/>
            <person name="Saxena R.K."/>
            <person name="Schlueter J.A."/>
            <person name="Donoghue M.T."/>
            <person name="Azam S."/>
            <person name="Fan G."/>
            <person name="Whaley A.M."/>
            <person name="Farmer A.D."/>
            <person name="Sheridan J."/>
            <person name="Iwata A."/>
            <person name="Tuteja R."/>
            <person name="Penmetsa R.V."/>
            <person name="Wu W."/>
            <person name="Upadhyaya H.D."/>
            <person name="Yang S.P."/>
            <person name="Shah T."/>
            <person name="Saxena K.B."/>
            <person name="Michael T."/>
            <person name="McCombie W.R."/>
            <person name="Yang B."/>
            <person name="Zhang G."/>
            <person name="Yang H."/>
            <person name="Wang J."/>
            <person name="Spillane C."/>
            <person name="Cook D.R."/>
            <person name="May G.D."/>
            <person name="Xu X."/>
            <person name="Jackson S.A."/>
        </authorList>
    </citation>
    <scope>NUCLEOTIDE SEQUENCE [LARGE SCALE GENOMIC DNA]</scope>
</reference>
<evidence type="ECO:0000313" key="2">
    <source>
        <dbReference type="Proteomes" id="UP000075243"/>
    </source>
</evidence>
<dbReference type="Gramene" id="C.cajan_37700.t">
    <property type="protein sequence ID" value="C.cajan_37700.t.cds1"/>
    <property type="gene ID" value="C.cajan_37700"/>
</dbReference>
<dbReference type="EMBL" id="KQ484046">
    <property type="protein sequence ID" value="KYP38007.1"/>
    <property type="molecule type" value="Genomic_DNA"/>
</dbReference>
<organism evidence="1 2">
    <name type="scientific">Cajanus cajan</name>
    <name type="common">Pigeon pea</name>
    <name type="synonym">Cajanus indicus</name>
    <dbReference type="NCBI Taxonomy" id="3821"/>
    <lineage>
        <taxon>Eukaryota</taxon>
        <taxon>Viridiplantae</taxon>
        <taxon>Streptophyta</taxon>
        <taxon>Embryophyta</taxon>
        <taxon>Tracheophyta</taxon>
        <taxon>Spermatophyta</taxon>
        <taxon>Magnoliopsida</taxon>
        <taxon>eudicotyledons</taxon>
        <taxon>Gunneridae</taxon>
        <taxon>Pentapetalae</taxon>
        <taxon>rosids</taxon>
        <taxon>fabids</taxon>
        <taxon>Fabales</taxon>
        <taxon>Fabaceae</taxon>
        <taxon>Papilionoideae</taxon>
        <taxon>50 kb inversion clade</taxon>
        <taxon>NPAAA clade</taxon>
        <taxon>indigoferoid/millettioid clade</taxon>
        <taxon>Phaseoleae</taxon>
        <taxon>Cajanus</taxon>
    </lineage>
</organism>